<evidence type="ECO:0000313" key="1">
    <source>
        <dbReference type="EMBL" id="OWZ14667.1"/>
    </source>
</evidence>
<dbReference type="Proteomes" id="UP000198211">
    <property type="component" value="Unassembled WGS sequence"/>
</dbReference>
<dbReference type="PANTHER" id="PTHR40866">
    <property type="entry name" value="BED-TYPE DOMAIN-CONTAINING PROTEIN"/>
    <property type="match status" value="1"/>
</dbReference>
<proteinExistence type="predicted"/>
<organism evidence="1 2">
    <name type="scientific">Phytophthora megakarya</name>
    <dbReference type="NCBI Taxonomy" id="4795"/>
    <lineage>
        <taxon>Eukaryota</taxon>
        <taxon>Sar</taxon>
        <taxon>Stramenopiles</taxon>
        <taxon>Oomycota</taxon>
        <taxon>Peronosporomycetes</taxon>
        <taxon>Peronosporales</taxon>
        <taxon>Peronosporaceae</taxon>
        <taxon>Phytophthora</taxon>
    </lineage>
</organism>
<dbReference type="AlphaFoldDB" id="A0A225WCF9"/>
<sequence>MRTADTHVQPFKSILDVYSKFTEDFGFLVGVNCNTNLSIVTKMEIPLVGCTSHCLNLAVNKVLDRHEALLSDVKEPKVELRKENSFAELQKHTRLLSVKRYVTRQSSTFTTFQLYIRIRPEIKKVEAVEEMKATGAKHLSYVLFAAGSGDLAELRVMFDALIAEYPVMSEHLKAMARIVWTPAFESGVVCVIRGCVLSSAEEPVLKNFEQGDREKKITRPPTAK</sequence>
<comment type="caution">
    <text evidence="1">The sequence shown here is derived from an EMBL/GenBank/DDBJ whole genome shotgun (WGS) entry which is preliminary data.</text>
</comment>
<dbReference type="PANTHER" id="PTHR40866:SF1">
    <property type="entry name" value="BED-TYPE DOMAIN-CONTAINING PROTEIN"/>
    <property type="match status" value="1"/>
</dbReference>
<evidence type="ECO:0000313" key="2">
    <source>
        <dbReference type="Proteomes" id="UP000198211"/>
    </source>
</evidence>
<reference evidence="2" key="1">
    <citation type="submission" date="2017-03" db="EMBL/GenBank/DDBJ databases">
        <title>Phytopthora megakarya and P. palmivora, two closely related causual agents of cacao black pod achieved similar genome size and gene model numbers by different mechanisms.</title>
        <authorList>
            <person name="Ali S."/>
            <person name="Shao J."/>
            <person name="Larry D.J."/>
            <person name="Kronmiller B."/>
            <person name="Shen D."/>
            <person name="Strem M.D."/>
            <person name="Melnick R.L."/>
            <person name="Guiltinan M.J."/>
            <person name="Tyler B.M."/>
            <person name="Meinhardt L.W."/>
            <person name="Bailey B.A."/>
        </authorList>
    </citation>
    <scope>NUCLEOTIDE SEQUENCE [LARGE SCALE GENOMIC DNA]</scope>
    <source>
        <strain evidence="2">zdho120</strain>
    </source>
</reference>
<accession>A0A225WCF9</accession>
<name>A0A225WCF9_9STRA</name>
<gene>
    <name evidence="1" type="ORF">PHMEG_00011810</name>
</gene>
<evidence type="ECO:0008006" key="3">
    <source>
        <dbReference type="Google" id="ProtNLM"/>
    </source>
</evidence>
<protein>
    <recommendedName>
        <fullName evidence="3">DUF659 domain-containing protein</fullName>
    </recommendedName>
</protein>
<dbReference type="OrthoDB" id="118864at2759"/>
<dbReference type="EMBL" id="NBNE01001285">
    <property type="protein sequence ID" value="OWZ14667.1"/>
    <property type="molecule type" value="Genomic_DNA"/>
</dbReference>
<keyword evidence="2" id="KW-1185">Reference proteome</keyword>